<reference evidence="15" key="1">
    <citation type="submission" date="2010-11" db="EMBL/GenBank/DDBJ databases">
        <title>The genome sequence of Microbotryum violaceum strain p1A1 Lamole.</title>
        <authorList>
            <person name="Cuomo C."/>
            <person name="Perlin M."/>
            <person name="Young S.K."/>
            <person name="Zeng Q."/>
            <person name="Gargeya S."/>
            <person name="Alvarado L."/>
            <person name="Berlin A."/>
            <person name="Chapman S.B."/>
            <person name="Chen Z."/>
            <person name="Freedman E."/>
            <person name="Gellesch M."/>
            <person name="Goldberg J."/>
            <person name="Griggs A."/>
            <person name="Gujja S."/>
            <person name="Heilman E."/>
            <person name="Heiman D."/>
            <person name="Howarth C."/>
            <person name="Mehta T."/>
            <person name="Neiman D."/>
            <person name="Pearson M."/>
            <person name="Roberts A."/>
            <person name="Saif S."/>
            <person name="Shea T."/>
            <person name="Shenoy N."/>
            <person name="Sisk P."/>
            <person name="Stolte C."/>
            <person name="Sykes S."/>
            <person name="White J."/>
            <person name="Yandava C."/>
            <person name="Haas B."/>
            <person name="Nusbaum C."/>
            <person name="Birren B."/>
        </authorList>
    </citation>
    <scope>NUCLEOTIDE SEQUENCE [LARGE SCALE GENOMIC DNA]</scope>
    <source>
        <strain evidence="15">p1A1 Lamole</strain>
    </source>
</reference>
<dbReference type="SUPFAM" id="SSF57850">
    <property type="entry name" value="RING/U-box"/>
    <property type="match status" value="1"/>
</dbReference>
<dbReference type="InterPro" id="IPR013083">
    <property type="entry name" value="Znf_RING/FYVE/PHD"/>
</dbReference>
<dbReference type="GO" id="GO:0030915">
    <property type="term" value="C:Smc5-Smc6 complex"/>
    <property type="evidence" value="ECO:0007669"/>
    <property type="project" value="InterPro"/>
</dbReference>
<dbReference type="AlphaFoldDB" id="U5H5J8"/>
<sequence length="372" mass="41746">MPIPSLSFWGKPPVAEPNMPSASKSRRSNMIRDDSDDEQDAPARRASTSHQQGKGGAGHDDDSEGEIDPSKVDLGDVLPQYLNQPLHAQQSEARLKLLVQDLKGLRNQLITTVELLEEVGANVASEKGHEREADLGDDEVPEDPEEIRGIEKQYRHLLDKLAEIEIRTKTLSEMRQKLAQRHVFTNLYDQYEQEVQILLEAYGLQTPRQKYLDNQLWKSFRALLWEQLYDGKPVPNLKRFIPSQAGDEDDSDDEIEIGAQSSDFKCPLTLTLLTDPVTSNKCPHSYSRAAFVEFVAKGKQNCPVHGCPVKDMTMEHVHEDLGLKRRVEAHKRRVEQERQNGGASMGNGGSGAGTQRGRAATQWETVESSDEE</sequence>
<evidence type="ECO:0000256" key="11">
    <source>
        <dbReference type="SAM" id="MobiDB-lite"/>
    </source>
</evidence>
<evidence type="ECO:0000313" key="13">
    <source>
        <dbReference type="EMBL" id="KDE07166.1"/>
    </source>
</evidence>
<evidence type="ECO:0000256" key="5">
    <source>
        <dbReference type="ARBA" id="ARBA00022723"/>
    </source>
</evidence>
<feature type="region of interest" description="Disordered" evidence="11">
    <location>
        <begin position="1"/>
        <end position="73"/>
    </location>
</feature>
<dbReference type="Gene3D" id="3.30.40.10">
    <property type="entry name" value="Zinc/RING finger domain, C3HC4 (zinc finger)"/>
    <property type="match status" value="1"/>
</dbReference>
<comment type="pathway">
    <text evidence="2">Protein modification; protein sumoylation.</text>
</comment>
<evidence type="ECO:0000313" key="14">
    <source>
        <dbReference type="EnsemblFungi" id="MVLG_02567T0"/>
    </source>
</evidence>
<feature type="compositionally biased region" description="Acidic residues" evidence="11">
    <location>
        <begin position="135"/>
        <end position="144"/>
    </location>
</feature>
<reference evidence="14" key="4">
    <citation type="submission" date="2015-06" db="UniProtKB">
        <authorList>
            <consortium name="EnsemblFungi"/>
        </authorList>
    </citation>
    <scope>IDENTIFICATION</scope>
</reference>
<evidence type="ECO:0000259" key="12">
    <source>
        <dbReference type="PROSITE" id="PS51044"/>
    </source>
</evidence>
<dbReference type="EMBL" id="GL541662">
    <property type="protein sequence ID" value="KDE07166.1"/>
    <property type="molecule type" value="Genomic_DNA"/>
</dbReference>
<evidence type="ECO:0000256" key="3">
    <source>
        <dbReference type="ARBA" id="ARBA00008212"/>
    </source>
</evidence>
<protein>
    <recommendedName>
        <fullName evidence="12">SP-RING-type domain-containing protein</fullName>
    </recommendedName>
</protein>
<feature type="compositionally biased region" description="Gly residues" evidence="11">
    <location>
        <begin position="343"/>
        <end position="354"/>
    </location>
</feature>
<reference evidence="13" key="2">
    <citation type="submission" date="2010-11" db="EMBL/GenBank/DDBJ databases">
        <authorList>
            <consortium name="The Broad Institute Genome Sequencing Platform"/>
            <person name="Earl A."/>
            <person name="Ward D."/>
            <person name="Feldgarden M."/>
            <person name="Gevers D."/>
            <person name="Butler R."/>
            <person name="Young S.K."/>
            <person name="Zeng Q."/>
            <person name="Gargeya S."/>
            <person name="Fitzgerald M."/>
            <person name="Haas B."/>
            <person name="Abouelleil A."/>
            <person name="Alvarado L."/>
            <person name="Arachchi H.M."/>
            <person name="Berlin A."/>
            <person name="Brown A."/>
            <person name="Chapman S.B."/>
            <person name="Chen Z."/>
            <person name="Dunbar C."/>
            <person name="Freedman E."/>
            <person name="Gearin G."/>
            <person name="Gellesch M."/>
            <person name="Goldberg J."/>
            <person name="Griggs A."/>
            <person name="Gujja S."/>
            <person name="Heilman E."/>
            <person name="Heiman D."/>
            <person name="Howarth C."/>
            <person name="Larson L."/>
            <person name="Lui A."/>
            <person name="MacDonald P.J.P."/>
            <person name="Mehta T."/>
            <person name="Montmayeur A."/>
            <person name="Murphy C."/>
            <person name="Neiman D."/>
            <person name="Pearson M."/>
            <person name="Priest M."/>
            <person name="Roberts A."/>
            <person name="Saif S."/>
            <person name="Shea T."/>
            <person name="Shenoy N."/>
            <person name="Sisk P."/>
            <person name="Stolte C."/>
            <person name="Sykes S."/>
            <person name="White J."/>
            <person name="Yandava C."/>
            <person name="Wortman J."/>
            <person name="Nusbaum C."/>
            <person name="Birren B."/>
        </authorList>
    </citation>
    <scope>NUCLEOTIDE SEQUENCE</scope>
    <source>
        <strain evidence="13">P1A1 Lamole</strain>
    </source>
</reference>
<keyword evidence="15" id="KW-1185">Reference proteome</keyword>
<feature type="domain" description="SP-RING-type" evidence="12">
    <location>
        <begin position="251"/>
        <end position="332"/>
    </location>
</feature>
<evidence type="ECO:0000256" key="1">
    <source>
        <dbReference type="ARBA" id="ARBA00004123"/>
    </source>
</evidence>
<feature type="region of interest" description="Disordered" evidence="11">
    <location>
        <begin position="125"/>
        <end position="144"/>
    </location>
</feature>
<keyword evidence="8" id="KW-0862">Zinc</keyword>
<dbReference type="GO" id="GO:0000724">
    <property type="term" value="P:double-strand break repair via homologous recombination"/>
    <property type="evidence" value="ECO:0007669"/>
    <property type="project" value="InterPro"/>
</dbReference>
<comment type="subcellular location">
    <subcellularLocation>
        <location evidence="1">Nucleus</location>
    </subcellularLocation>
</comment>
<gene>
    <name evidence="13" type="ORF">MVLG_02567</name>
</gene>
<evidence type="ECO:0000256" key="2">
    <source>
        <dbReference type="ARBA" id="ARBA00004718"/>
    </source>
</evidence>
<dbReference type="PANTHER" id="PTHR21330">
    <property type="entry name" value="E3 SUMO-PROTEIN LIGASE NSE2"/>
    <property type="match status" value="1"/>
</dbReference>
<evidence type="ECO:0000256" key="4">
    <source>
        <dbReference type="ARBA" id="ARBA00022679"/>
    </source>
</evidence>
<dbReference type="OMA" id="CPATGCK"/>
<dbReference type="GO" id="GO:0016925">
    <property type="term" value="P:protein sumoylation"/>
    <property type="evidence" value="ECO:0007669"/>
    <property type="project" value="UniProtKB-UniPathway"/>
</dbReference>
<evidence type="ECO:0000256" key="7">
    <source>
        <dbReference type="ARBA" id="ARBA00022786"/>
    </source>
</evidence>
<organism evidence="13">
    <name type="scientific">Microbotryum lychnidis-dioicae (strain p1A1 Lamole / MvSl-1064)</name>
    <name type="common">Anther smut fungus</name>
    <dbReference type="NCBI Taxonomy" id="683840"/>
    <lineage>
        <taxon>Eukaryota</taxon>
        <taxon>Fungi</taxon>
        <taxon>Dikarya</taxon>
        <taxon>Basidiomycota</taxon>
        <taxon>Pucciniomycotina</taxon>
        <taxon>Microbotryomycetes</taxon>
        <taxon>Microbotryales</taxon>
        <taxon>Microbotryaceae</taxon>
        <taxon>Microbotryum</taxon>
    </lineage>
</organism>
<dbReference type="Pfam" id="PF11789">
    <property type="entry name" value="zf-Nse"/>
    <property type="match status" value="1"/>
</dbReference>
<dbReference type="Proteomes" id="UP000017200">
    <property type="component" value="Unassembled WGS sequence"/>
</dbReference>
<dbReference type="GO" id="GO:0061665">
    <property type="term" value="F:SUMO ligase activity"/>
    <property type="evidence" value="ECO:0007669"/>
    <property type="project" value="TreeGrafter"/>
</dbReference>
<evidence type="ECO:0000256" key="10">
    <source>
        <dbReference type="PROSITE-ProRule" id="PRU00452"/>
    </source>
</evidence>
<dbReference type="InParanoid" id="U5H5J8"/>
<feature type="region of interest" description="Disordered" evidence="11">
    <location>
        <begin position="332"/>
        <end position="372"/>
    </location>
</feature>
<evidence type="ECO:0000256" key="8">
    <source>
        <dbReference type="ARBA" id="ARBA00022833"/>
    </source>
</evidence>
<dbReference type="GO" id="GO:0008270">
    <property type="term" value="F:zinc ion binding"/>
    <property type="evidence" value="ECO:0007669"/>
    <property type="project" value="UniProtKB-KW"/>
</dbReference>
<comment type="similarity">
    <text evidence="3">Belongs to the NSE2 family.</text>
</comment>
<proteinExistence type="inferred from homology"/>
<dbReference type="CDD" id="cd16651">
    <property type="entry name" value="SPL-RING_NSE2"/>
    <property type="match status" value="1"/>
</dbReference>
<keyword evidence="9" id="KW-0539">Nucleus</keyword>
<dbReference type="GO" id="GO:0005634">
    <property type="term" value="C:nucleus"/>
    <property type="evidence" value="ECO:0007669"/>
    <property type="project" value="UniProtKB-SubCell"/>
</dbReference>
<dbReference type="HOGENOM" id="CLU_055164_0_0_1"/>
<dbReference type="PROSITE" id="PS51044">
    <property type="entry name" value="ZF_SP_RING"/>
    <property type="match status" value="1"/>
</dbReference>
<dbReference type="EMBL" id="AEIJ01000244">
    <property type="status" value="NOT_ANNOTATED_CDS"/>
    <property type="molecule type" value="Genomic_DNA"/>
</dbReference>
<keyword evidence="6 10" id="KW-0863">Zinc-finger</keyword>
<dbReference type="UniPathway" id="UPA00886"/>
<dbReference type="EnsemblFungi" id="MVLG_02567T0">
    <property type="protein sequence ID" value="MVLG_02567T0"/>
    <property type="gene ID" value="MVLG_02567"/>
</dbReference>
<accession>U5H5J8</accession>
<dbReference type="InterPro" id="IPR026846">
    <property type="entry name" value="Nse2(Mms21)"/>
</dbReference>
<keyword evidence="5" id="KW-0479">Metal-binding</keyword>
<dbReference type="OrthoDB" id="26899at2759"/>
<dbReference type="InterPro" id="IPR004181">
    <property type="entry name" value="Znf_MIZ"/>
</dbReference>
<dbReference type="STRING" id="683840.U5H5J8"/>
<evidence type="ECO:0000256" key="6">
    <source>
        <dbReference type="ARBA" id="ARBA00022771"/>
    </source>
</evidence>
<dbReference type="PANTHER" id="PTHR21330:SF1">
    <property type="entry name" value="E3 SUMO-PROTEIN LIGASE NSE2"/>
    <property type="match status" value="1"/>
</dbReference>
<reference evidence="13 15" key="3">
    <citation type="journal article" date="2015" name="BMC Genomics">
        <title>Sex and parasites: genomic and transcriptomic analysis of Microbotryum lychnidis-dioicae, the biotrophic and plant-castrating anther smut fungus.</title>
        <authorList>
            <person name="Perlin M.H."/>
            <person name="Amselem J."/>
            <person name="Fontanillas E."/>
            <person name="Toh S.S."/>
            <person name="Chen Z."/>
            <person name="Goldberg J."/>
            <person name="Duplessis S."/>
            <person name="Henrissat B."/>
            <person name="Young S."/>
            <person name="Zeng Q."/>
            <person name="Aguileta G."/>
            <person name="Petit E."/>
            <person name="Badouin H."/>
            <person name="Andrews J."/>
            <person name="Razeeq D."/>
            <person name="Gabaldon T."/>
            <person name="Quesneville H."/>
            <person name="Giraud T."/>
            <person name="Hood M.E."/>
            <person name="Schultz D.J."/>
            <person name="Cuomo C.A."/>
        </authorList>
    </citation>
    <scope>NUCLEOTIDE SEQUENCE [LARGE SCALE GENOMIC DNA]</scope>
    <source>
        <strain evidence="15">p1A1 Lamole</strain>
        <strain evidence="13">P1A1 Lamole</strain>
    </source>
</reference>
<keyword evidence="4" id="KW-0808">Transferase</keyword>
<evidence type="ECO:0000313" key="15">
    <source>
        <dbReference type="Proteomes" id="UP000017200"/>
    </source>
</evidence>
<keyword evidence="7" id="KW-0833">Ubl conjugation pathway</keyword>
<name>U5H5J8_USTV1</name>
<evidence type="ECO:0000256" key="9">
    <source>
        <dbReference type="ARBA" id="ARBA00023242"/>
    </source>
</evidence>